<reference evidence="1 2" key="1">
    <citation type="journal article" date="2014" name="Antonie Van Leeuwenhoek">
        <title>Hyphomonas beringensis sp. nov. and Hyphomonas chukchiensis sp. nov., isolated from surface seawater of the Bering Sea and Chukchi Sea.</title>
        <authorList>
            <person name="Li C."/>
            <person name="Lai Q."/>
            <person name="Li G."/>
            <person name="Dong C."/>
            <person name="Wang J."/>
            <person name="Liao Y."/>
            <person name="Shao Z."/>
        </authorList>
    </citation>
    <scope>NUCLEOTIDE SEQUENCE [LARGE SCALE GENOMIC DNA]</scope>
    <source>
        <strain evidence="1 2">22II1-22F38</strain>
    </source>
</reference>
<evidence type="ECO:0000313" key="2">
    <source>
        <dbReference type="Proteomes" id="UP000024547"/>
    </source>
</evidence>
<dbReference type="PATRIC" id="fig|1280948.3.peg.405"/>
<dbReference type="InterPro" id="IPR023198">
    <property type="entry name" value="PGP-like_dom2"/>
</dbReference>
<proteinExistence type="predicted"/>
<dbReference type="Proteomes" id="UP000024547">
    <property type="component" value="Unassembled WGS sequence"/>
</dbReference>
<protein>
    <recommendedName>
        <fullName evidence="3">HAD family phosphatase</fullName>
    </recommendedName>
</protein>
<dbReference type="PANTHER" id="PTHR43611">
    <property type="entry name" value="ALPHA-D-GLUCOSE 1-PHOSPHATE PHOSPHATASE"/>
    <property type="match status" value="1"/>
</dbReference>
<comment type="caution">
    <text evidence="1">The sequence shown here is derived from an EMBL/GenBank/DDBJ whole genome shotgun (WGS) entry which is preliminary data.</text>
</comment>
<dbReference type="Gene3D" id="3.40.50.1000">
    <property type="entry name" value="HAD superfamily/HAD-like"/>
    <property type="match status" value="1"/>
</dbReference>
<sequence>MAADIALFDLGHVVLDWEPSRLYTKIFDTPQECDVFLSDICTMAWHTRHDAGVSFADNAAELIRLHPHYEAEILAWGRRWMEMFDGYMDGTAELIARLDARGVPLYALSNMPADPWDEMLEAFDVLRRFRHVVVSGQIDMIKPNADIYHHALKMMDGPDPDKVIFIDNSLPNVEAADALGFRTHHFKHAEGLEQALVQEGLL</sequence>
<keyword evidence="2" id="KW-1185">Reference proteome</keyword>
<evidence type="ECO:0000313" key="1">
    <source>
        <dbReference type="EMBL" id="KCZ65190.1"/>
    </source>
</evidence>
<dbReference type="NCBIfam" id="TIGR01509">
    <property type="entry name" value="HAD-SF-IA-v3"/>
    <property type="match status" value="1"/>
</dbReference>
<dbReference type="OrthoDB" id="9807742at2"/>
<dbReference type="eggNOG" id="COG1011">
    <property type="taxonomic scope" value="Bacteria"/>
</dbReference>
<dbReference type="Pfam" id="PF00702">
    <property type="entry name" value="Hydrolase"/>
    <property type="match status" value="1"/>
</dbReference>
<dbReference type="RefSeq" id="WP_035547509.1">
    <property type="nucleotide sequence ID" value="NZ_AWFH01000001.1"/>
</dbReference>
<dbReference type="PANTHER" id="PTHR43611:SF3">
    <property type="entry name" value="FLAVIN MONONUCLEOTIDE HYDROLASE 1, CHLOROPLATIC"/>
    <property type="match status" value="1"/>
</dbReference>
<accession>A0A059EC61</accession>
<dbReference type="CDD" id="cd02603">
    <property type="entry name" value="HAD_sEH-N_like"/>
    <property type="match status" value="1"/>
</dbReference>
<dbReference type="InterPro" id="IPR006439">
    <property type="entry name" value="HAD-SF_hydro_IA"/>
</dbReference>
<gene>
    <name evidence="1" type="ORF">HY36_02060</name>
</gene>
<dbReference type="SUPFAM" id="SSF56784">
    <property type="entry name" value="HAD-like"/>
    <property type="match status" value="1"/>
</dbReference>
<dbReference type="InterPro" id="IPR023214">
    <property type="entry name" value="HAD_sf"/>
</dbReference>
<dbReference type="InterPro" id="IPR036412">
    <property type="entry name" value="HAD-like_sf"/>
</dbReference>
<organism evidence="1 2">
    <name type="scientific">Hyphomonas atlantica</name>
    <dbReference type="NCBI Taxonomy" id="1280948"/>
    <lineage>
        <taxon>Bacteria</taxon>
        <taxon>Pseudomonadati</taxon>
        <taxon>Pseudomonadota</taxon>
        <taxon>Alphaproteobacteria</taxon>
        <taxon>Hyphomonadales</taxon>
        <taxon>Hyphomonadaceae</taxon>
        <taxon>Hyphomonas</taxon>
    </lineage>
</organism>
<dbReference type="STRING" id="1280948.HY36_02060"/>
<dbReference type="AlphaFoldDB" id="A0A059EC61"/>
<dbReference type="Gene3D" id="1.10.150.240">
    <property type="entry name" value="Putative phosphatase, domain 2"/>
    <property type="match status" value="1"/>
</dbReference>
<dbReference type="EMBL" id="AWFH01000001">
    <property type="protein sequence ID" value="KCZ65190.1"/>
    <property type="molecule type" value="Genomic_DNA"/>
</dbReference>
<evidence type="ECO:0008006" key="3">
    <source>
        <dbReference type="Google" id="ProtNLM"/>
    </source>
</evidence>
<name>A0A059EC61_9PROT</name>